<organism evidence="1">
    <name type="scientific">Micrurus lemniscatus lemniscatus</name>
    <dbReference type="NCBI Taxonomy" id="129467"/>
    <lineage>
        <taxon>Eukaryota</taxon>
        <taxon>Metazoa</taxon>
        <taxon>Chordata</taxon>
        <taxon>Craniata</taxon>
        <taxon>Vertebrata</taxon>
        <taxon>Euteleostomi</taxon>
        <taxon>Lepidosauria</taxon>
        <taxon>Squamata</taxon>
        <taxon>Bifurcata</taxon>
        <taxon>Unidentata</taxon>
        <taxon>Episquamata</taxon>
        <taxon>Toxicofera</taxon>
        <taxon>Serpentes</taxon>
        <taxon>Colubroidea</taxon>
        <taxon>Elapidae</taxon>
        <taxon>Elapinae</taxon>
        <taxon>Micrurus</taxon>
    </lineage>
</organism>
<name>A0A2D4HWG0_MICLE</name>
<accession>A0A2D4HWG0</accession>
<proteinExistence type="predicted"/>
<dbReference type="EMBL" id="IACK01053854">
    <property type="protein sequence ID" value="LAA76313.1"/>
    <property type="molecule type" value="Transcribed_RNA"/>
</dbReference>
<dbReference type="AlphaFoldDB" id="A0A2D4HWG0"/>
<reference evidence="1" key="1">
    <citation type="submission" date="2017-07" db="EMBL/GenBank/DDBJ databases">
        <authorList>
            <person name="Mikheyev A."/>
            <person name="Grau M."/>
        </authorList>
    </citation>
    <scope>NUCLEOTIDE SEQUENCE</scope>
    <source>
        <tissue evidence="1">Venom_gland</tissue>
    </source>
</reference>
<protein>
    <submittedName>
        <fullName evidence="1">Uncharacterized protein</fullName>
    </submittedName>
</protein>
<evidence type="ECO:0000313" key="1">
    <source>
        <dbReference type="EMBL" id="LAA76313.1"/>
    </source>
</evidence>
<reference evidence="1" key="2">
    <citation type="submission" date="2017-11" db="EMBL/GenBank/DDBJ databases">
        <title>Coralsnake Venomics: Analyses of Venom Gland Transcriptomes and Proteomes of Six Brazilian Taxa.</title>
        <authorList>
            <person name="Aird S.D."/>
            <person name="Jorge da Silva N."/>
            <person name="Qiu L."/>
            <person name="Villar-Briones A."/>
            <person name="Aparecida-Saddi V."/>
            <person name="Campos-Telles M.P."/>
            <person name="Grau M."/>
            <person name="Mikheyev A.S."/>
        </authorList>
    </citation>
    <scope>NUCLEOTIDE SEQUENCE</scope>
    <source>
        <tissue evidence="1">Venom_gland</tissue>
    </source>
</reference>
<sequence length="101" mass="11411">MTWHSLKEGRGEERQLFKFIFFSGSKGPLLLWQSCCFQNECPKIYGELGTYMNCCTMAGQEIHLIPFQAIVLTHLKSLHKKGLSCIVKQDGCSAVVNVTQK</sequence>